<reference evidence="1" key="1">
    <citation type="journal article" date="2014" name="Front. Microbiol.">
        <title>High frequency of phylogenetically diverse reductive dehalogenase-homologous genes in deep subseafloor sedimentary metagenomes.</title>
        <authorList>
            <person name="Kawai M."/>
            <person name="Futagami T."/>
            <person name="Toyoda A."/>
            <person name="Takaki Y."/>
            <person name="Nishi S."/>
            <person name="Hori S."/>
            <person name="Arai W."/>
            <person name="Tsubouchi T."/>
            <person name="Morono Y."/>
            <person name="Uchiyama I."/>
            <person name="Ito T."/>
            <person name="Fujiyama A."/>
            <person name="Inagaki F."/>
            <person name="Takami H."/>
        </authorList>
    </citation>
    <scope>NUCLEOTIDE SEQUENCE</scope>
    <source>
        <strain evidence="1">Expedition CK06-06</strain>
    </source>
</reference>
<gene>
    <name evidence="1" type="ORF">S01H1_76616</name>
</gene>
<name>X0Y9D5_9ZZZZ</name>
<dbReference type="EMBL" id="BARS01051434">
    <property type="protein sequence ID" value="GAG45363.1"/>
    <property type="molecule type" value="Genomic_DNA"/>
</dbReference>
<dbReference type="AlphaFoldDB" id="X0Y9D5"/>
<comment type="caution">
    <text evidence="1">The sequence shown here is derived from an EMBL/GenBank/DDBJ whole genome shotgun (WGS) entry which is preliminary data.</text>
</comment>
<evidence type="ECO:0000313" key="1">
    <source>
        <dbReference type="EMBL" id="GAG45363.1"/>
    </source>
</evidence>
<protein>
    <submittedName>
        <fullName evidence="1">Uncharacterized protein</fullName>
    </submittedName>
</protein>
<organism evidence="1">
    <name type="scientific">marine sediment metagenome</name>
    <dbReference type="NCBI Taxonomy" id="412755"/>
    <lineage>
        <taxon>unclassified sequences</taxon>
        <taxon>metagenomes</taxon>
        <taxon>ecological metagenomes</taxon>
    </lineage>
</organism>
<accession>X0Y9D5</accession>
<sequence length="92" mass="10875">MAANLYQRGEMWWARVKIAGKVHRFSTGQTEREKAERYVNVLVPLLHECNRLGLRFRVGREGLFQMAKRIEAAWIRIERLLSKMRDRGFLGT</sequence>
<proteinExistence type="predicted"/>